<dbReference type="EMBL" id="CP036276">
    <property type="protein sequence ID" value="QDU44831.1"/>
    <property type="molecule type" value="Genomic_DNA"/>
</dbReference>
<feature type="repeat" description="WD" evidence="3">
    <location>
        <begin position="1048"/>
        <end position="1089"/>
    </location>
</feature>
<feature type="transmembrane region" description="Helical" evidence="5">
    <location>
        <begin position="44"/>
        <end position="66"/>
    </location>
</feature>
<dbReference type="KEGG" id="sdyn:Mal52_33170"/>
<feature type="domain" description="Translation initiation factor beta propellor-like" evidence="7">
    <location>
        <begin position="835"/>
        <end position="952"/>
    </location>
</feature>
<dbReference type="Pfam" id="PF05569">
    <property type="entry name" value="Peptidase_M56"/>
    <property type="match status" value="1"/>
</dbReference>
<dbReference type="PANTHER" id="PTHR22847:SF637">
    <property type="entry name" value="WD REPEAT DOMAIN 5B"/>
    <property type="match status" value="1"/>
</dbReference>
<reference evidence="8 9" key="1">
    <citation type="submission" date="2019-02" db="EMBL/GenBank/DDBJ databases">
        <title>Deep-cultivation of Planctomycetes and their phenomic and genomic characterization uncovers novel biology.</title>
        <authorList>
            <person name="Wiegand S."/>
            <person name="Jogler M."/>
            <person name="Boedeker C."/>
            <person name="Pinto D."/>
            <person name="Vollmers J."/>
            <person name="Rivas-Marin E."/>
            <person name="Kohn T."/>
            <person name="Peeters S.H."/>
            <person name="Heuer A."/>
            <person name="Rast P."/>
            <person name="Oberbeckmann S."/>
            <person name="Bunk B."/>
            <person name="Jeske O."/>
            <person name="Meyerdierks A."/>
            <person name="Storesund J.E."/>
            <person name="Kallscheuer N."/>
            <person name="Luecker S."/>
            <person name="Lage O.M."/>
            <person name="Pohl T."/>
            <person name="Merkel B.J."/>
            <person name="Hornburger P."/>
            <person name="Mueller R.-W."/>
            <person name="Bruemmer F."/>
            <person name="Labrenz M."/>
            <person name="Spormann A.M."/>
            <person name="Op den Camp H."/>
            <person name="Overmann J."/>
            <person name="Amann R."/>
            <person name="Jetten M.S.M."/>
            <person name="Mascher T."/>
            <person name="Medema M.H."/>
            <person name="Devos D.P."/>
            <person name="Kaster A.-K."/>
            <person name="Ovreas L."/>
            <person name="Rohde M."/>
            <person name="Galperin M.Y."/>
            <person name="Jogler C."/>
        </authorList>
    </citation>
    <scope>NUCLEOTIDE SEQUENCE [LARGE SCALE GENOMIC DNA]</scope>
    <source>
        <strain evidence="8 9">Mal52</strain>
    </source>
</reference>
<evidence type="ECO:0000256" key="4">
    <source>
        <dbReference type="SAM" id="MobiDB-lite"/>
    </source>
</evidence>
<dbReference type="RefSeq" id="WP_145377121.1">
    <property type="nucleotide sequence ID" value="NZ_CP036276.1"/>
</dbReference>
<keyword evidence="9" id="KW-1185">Reference proteome</keyword>
<feature type="repeat" description="WD" evidence="3">
    <location>
        <begin position="1007"/>
        <end position="1039"/>
    </location>
</feature>
<sequence length="1163" mass="125579">MIASIFTDPSDQLLVWAVNVLLQVTLVTAVALVVIAFVRRRPAVRYWVLCASLMFMLMSPVIAWVMQSSGRSLISVSLVAEPVAAPVAPTPHAPTVMPTTPEVTPTTPRLPKQFVIVPPRNADAAENLPESEPVAVAESQSAEIVAVLPEGEPNEATVVSPLPTDSGSAQAQTVPVVPVAQETMTWYGRLLRVSMQGVFVVWAAGTLFFLVRLAWGWARLISILRLAVPNTDAKLATAFQQVVQKLKLEQTPEVVRSRVIVGPVATGFLRPRVVIPEGMVERVTPTQLNDILIHELAHIVRRDQVVVLFQQVASCIFWLHPFAIAVNQQLARAREEVCDNYVLANTDPHSYGRTLLTLAELIHASRPLPGTVGLFTSRWKLERRVAGLLDERRSHMIRLTARGTTLVVMMSIVMAIVAVCGTITLADGAGDAPKTAAKESVNEPSKATPDSASPTKNTEAVAEKSGRWQPGTAGTTLPGLIPAPAEIPGLGRWQAMMVPVGGYVEAAVHSPDGKSIAFGEGTYVRIHDAETLDLQRVLVGHSSNIRAIGWSPDGKWITTGADDATVRIWSAEGVPGPVLKDHLAPVRSIAWHPNSQSFATAAMDGTIRTWGIDGTPGIVIEGHEAPVNTIAWNPEGTVLAAGDDNRVVRLWKADGQPGAVLEGHHGGMTRVRWSPDGKWLASSSMGLIPTEPGQQAIATVRLWKADGTPGPTLRGHSRSIRGLAWSPDSTQLITAAEDRQILLWSVEGHLIRRLERTNFNYGDVFTLDWNPKTNRILAGGRFSVRFFTTDGPAGSRKLIRPSGAKLMNLDWHPSRDQIAIAAEDSAVHLWSGNFEKELTIDEFQNFVGSVKWSPDGEKFAANEAFQRVGLYSAEGELLNELSGGRGIPRGMAWSPDGKRLVVTRRGGSLDIFDMEGDVKSSNMHAQGATGAVFSPDGKQLATSGLDANVRVSQVEDPTAPPKELKVMQAYDGDVDSIDWSPDGEWIVSGHNTSLRFWRPDGTPGPVVPGFEASIMGVNWSPDSKTVATGCWDTSVLLWKSDGTFLREFPNHAAPCTGVAYSPDGTKLATCGWDGMARIVDVETGEILAMAIYVAGLEPPAEDSSIPHHVGIAFNRAGQVTSGDPEVLEERVVYLVEQPNGSFDVLKPSEFQSKADGAILEFTK</sequence>
<dbReference type="InterPro" id="IPR011047">
    <property type="entry name" value="Quinoprotein_ADH-like_sf"/>
</dbReference>
<protein>
    <submittedName>
        <fullName evidence="8">Regulatory protein BlaR1</fullName>
    </submittedName>
</protein>
<gene>
    <name evidence="8" type="primary">blaR1_6</name>
    <name evidence="8" type="ORF">Mal52_33170</name>
</gene>
<dbReference type="Gene3D" id="3.30.2010.10">
    <property type="entry name" value="Metalloproteases ('zincins'), catalytic domain"/>
    <property type="match status" value="1"/>
</dbReference>
<name>A0A517ZQR3_9PLAN</name>
<feature type="compositionally biased region" description="Polar residues" evidence="4">
    <location>
        <begin position="442"/>
        <end position="458"/>
    </location>
</feature>
<feature type="repeat" description="WD" evidence="3">
    <location>
        <begin position="620"/>
        <end position="652"/>
    </location>
</feature>
<dbReference type="InterPro" id="IPR013979">
    <property type="entry name" value="TIF_beta_prop-like"/>
</dbReference>
<evidence type="ECO:0000259" key="7">
    <source>
        <dbReference type="Pfam" id="PF08662"/>
    </source>
</evidence>
<keyword evidence="5" id="KW-1133">Transmembrane helix</keyword>
<keyword evidence="2" id="KW-0677">Repeat</keyword>
<organism evidence="8 9">
    <name type="scientific">Symmachiella dynata</name>
    <dbReference type="NCBI Taxonomy" id="2527995"/>
    <lineage>
        <taxon>Bacteria</taxon>
        <taxon>Pseudomonadati</taxon>
        <taxon>Planctomycetota</taxon>
        <taxon>Planctomycetia</taxon>
        <taxon>Planctomycetales</taxon>
        <taxon>Planctomycetaceae</taxon>
        <taxon>Symmachiella</taxon>
    </lineage>
</organism>
<dbReference type="PROSITE" id="PS50082">
    <property type="entry name" value="WD_REPEATS_2"/>
    <property type="match status" value="6"/>
</dbReference>
<feature type="repeat" description="WD" evidence="3">
    <location>
        <begin position="538"/>
        <end position="570"/>
    </location>
</feature>
<dbReference type="Pfam" id="PF00400">
    <property type="entry name" value="WD40"/>
    <property type="match status" value="8"/>
</dbReference>
<dbReference type="InterPro" id="IPR036322">
    <property type="entry name" value="WD40_repeat_dom_sf"/>
</dbReference>
<feature type="repeat" description="WD" evidence="3">
    <location>
        <begin position="713"/>
        <end position="747"/>
    </location>
</feature>
<dbReference type="Gene3D" id="2.130.10.10">
    <property type="entry name" value="YVTN repeat-like/Quinoprotein amine dehydrogenase"/>
    <property type="match status" value="3"/>
</dbReference>
<keyword evidence="5" id="KW-0472">Membrane</keyword>
<feature type="transmembrane region" description="Helical" evidence="5">
    <location>
        <begin position="13"/>
        <end position="37"/>
    </location>
</feature>
<accession>A0A517ZQR3</accession>
<dbReference type="Pfam" id="PF08662">
    <property type="entry name" value="eIF2A"/>
    <property type="match status" value="1"/>
</dbReference>
<keyword evidence="5" id="KW-0812">Transmembrane</keyword>
<dbReference type="SUPFAM" id="SSF50998">
    <property type="entry name" value="Quinoprotein alcohol dehydrogenase-like"/>
    <property type="match status" value="1"/>
</dbReference>
<keyword evidence="1 3" id="KW-0853">WD repeat</keyword>
<proteinExistence type="predicted"/>
<evidence type="ECO:0000256" key="5">
    <source>
        <dbReference type="SAM" id="Phobius"/>
    </source>
</evidence>
<evidence type="ECO:0000256" key="3">
    <source>
        <dbReference type="PROSITE-ProRule" id="PRU00221"/>
    </source>
</evidence>
<dbReference type="InterPro" id="IPR001680">
    <property type="entry name" value="WD40_rpt"/>
</dbReference>
<dbReference type="Proteomes" id="UP000319383">
    <property type="component" value="Chromosome"/>
</dbReference>
<evidence type="ECO:0000259" key="6">
    <source>
        <dbReference type="Pfam" id="PF05569"/>
    </source>
</evidence>
<dbReference type="InterPro" id="IPR008756">
    <property type="entry name" value="Peptidase_M56"/>
</dbReference>
<dbReference type="CDD" id="cd00200">
    <property type="entry name" value="WD40"/>
    <property type="match status" value="1"/>
</dbReference>
<feature type="domain" description="Peptidase M56" evidence="6">
    <location>
        <begin position="195"/>
        <end position="386"/>
    </location>
</feature>
<dbReference type="InterPro" id="IPR015943">
    <property type="entry name" value="WD40/YVTN_repeat-like_dom_sf"/>
</dbReference>
<feature type="transmembrane region" description="Helical" evidence="5">
    <location>
        <begin position="403"/>
        <end position="426"/>
    </location>
</feature>
<evidence type="ECO:0000256" key="2">
    <source>
        <dbReference type="ARBA" id="ARBA00022737"/>
    </source>
</evidence>
<dbReference type="SUPFAM" id="SSF50978">
    <property type="entry name" value="WD40 repeat-like"/>
    <property type="match status" value="1"/>
</dbReference>
<feature type="repeat" description="WD" evidence="3">
    <location>
        <begin position="579"/>
        <end position="613"/>
    </location>
</feature>
<evidence type="ECO:0000256" key="1">
    <source>
        <dbReference type="ARBA" id="ARBA00022574"/>
    </source>
</evidence>
<evidence type="ECO:0000313" key="9">
    <source>
        <dbReference type="Proteomes" id="UP000319383"/>
    </source>
</evidence>
<feature type="region of interest" description="Disordered" evidence="4">
    <location>
        <begin position="431"/>
        <end position="480"/>
    </location>
</feature>
<feature type="transmembrane region" description="Helical" evidence="5">
    <location>
        <begin position="193"/>
        <end position="215"/>
    </location>
</feature>
<dbReference type="PANTHER" id="PTHR22847">
    <property type="entry name" value="WD40 REPEAT PROTEIN"/>
    <property type="match status" value="1"/>
</dbReference>
<dbReference type="CDD" id="cd07341">
    <property type="entry name" value="M56_BlaR1_MecR1_like"/>
    <property type="match status" value="1"/>
</dbReference>
<dbReference type="SMART" id="SM00320">
    <property type="entry name" value="WD40"/>
    <property type="match status" value="13"/>
</dbReference>
<dbReference type="PROSITE" id="PS50294">
    <property type="entry name" value="WD_REPEATS_REGION"/>
    <property type="match status" value="4"/>
</dbReference>
<evidence type="ECO:0000313" key="8">
    <source>
        <dbReference type="EMBL" id="QDU44831.1"/>
    </source>
</evidence>
<dbReference type="AlphaFoldDB" id="A0A517ZQR3"/>